<dbReference type="AlphaFoldDB" id="A0A1Y1X704"/>
<keyword evidence="2" id="KW-1133">Transmembrane helix</keyword>
<feature type="transmembrane region" description="Helical" evidence="2">
    <location>
        <begin position="118"/>
        <end position="136"/>
    </location>
</feature>
<keyword evidence="4" id="KW-1185">Reference proteome</keyword>
<dbReference type="Proteomes" id="UP000193944">
    <property type="component" value="Unassembled WGS sequence"/>
</dbReference>
<reference evidence="3 4" key="1">
    <citation type="submission" date="2016-08" db="EMBL/GenBank/DDBJ databases">
        <title>A Parts List for Fungal Cellulosomes Revealed by Comparative Genomics.</title>
        <authorList>
            <consortium name="DOE Joint Genome Institute"/>
            <person name="Haitjema C.H."/>
            <person name="Gilmore S.P."/>
            <person name="Henske J.K."/>
            <person name="Solomon K.V."/>
            <person name="De Groot R."/>
            <person name="Kuo A."/>
            <person name="Mondo S.J."/>
            <person name="Salamov A.A."/>
            <person name="Labutti K."/>
            <person name="Zhao Z."/>
            <person name="Chiniquy J."/>
            <person name="Barry K."/>
            <person name="Brewer H.M."/>
            <person name="Purvine S.O."/>
            <person name="Wright A.T."/>
            <person name="Boxma B."/>
            <person name="Van Alen T."/>
            <person name="Hackstein J.H."/>
            <person name="Baker S.E."/>
            <person name="Grigoriev I.V."/>
            <person name="O'Malley M.A."/>
        </authorList>
    </citation>
    <scope>NUCLEOTIDE SEQUENCE [LARGE SCALE GENOMIC DNA]</scope>
    <source>
        <strain evidence="3 4">S4</strain>
    </source>
</reference>
<keyword evidence="2" id="KW-0472">Membrane</keyword>
<feature type="transmembrane region" description="Helical" evidence="2">
    <location>
        <begin position="56"/>
        <end position="75"/>
    </location>
</feature>
<name>A0A1Y1X704_9FUNG</name>
<organism evidence="3 4">
    <name type="scientific">Anaeromyces robustus</name>
    <dbReference type="NCBI Taxonomy" id="1754192"/>
    <lineage>
        <taxon>Eukaryota</taxon>
        <taxon>Fungi</taxon>
        <taxon>Fungi incertae sedis</taxon>
        <taxon>Chytridiomycota</taxon>
        <taxon>Chytridiomycota incertae sedis</taxon>
        <taxon>Neocallimastigomycetes</taxon>
        <taxon>Neocallimastigales</taxon>
        <taxon>Neocallimastigaceae</taxon>
        <taxon>Anaeromyces</taxon>
    </lineage>
</organism>
<sequence>MINLTQIAAICQSIYHLIFGPILLVFSNELFNYPLFYTFLRQDMNVFKPTHSDTEFLSILGGIFFFIGFVFFICIFSNKRTFMIIISSAQIMLHSQMVKFLKTFKEVSYILAFTRSELILGILTATLVIIDFIISYPREREEEKKRHDKKVAELKKQYGIKDEDINKKNNSKDEKKDKKNN</sequence>
<evidence type="ECO:0000256" key="1">
    <source>
        <dbReference type="SAM" id="MobiDB-lite"/>
    </source>
</evidence>
<comment type="caution">
    <text evidence="3">The sequence shown here is derived from an EMBL/GenBank/DDBJ whole genome shotgun (WGS) entry which is preliminary data.</text>
</comment>
<dbReference type="OrthoDB" id="2155525at2759"/>
<proteinExistence type="predicted"/>
<evidence type="ECO:0000256" key="2">
    <source>
        <dbReference type="SAM" id="Phobius"/>
    </source>
</evidence>
<feature type="region of interest" description="Disordered" evidence="1">
    <location>
        <begin position="162"/>
        <end position="181"/>
    </location>
</feature>
<dbReference type="EMBL" id="MCFG01000117">
    <property type="protein sequence ID" value="ORX81505.1"/>
    <property type="molecule type" value="Genomic_DNA"/>
</dbReference>
<keyword evidence="2" id="KW-0812">Transmembrane</keyword>
<evidence type="ECO:0000313" key="3">
    <source>
        <dbReference type="EMBL" id="ORX81505.1"/>
    </source>
</evidence>
<evidence type="ECO:0000313" key="4">
    <source>
        <dbReference type="Proteomes" id="UP000193944"/>
    </source>
</evidence>
<accession>A0A1Y1X704</accession>
<protein>
    <submittedName>
        <fullName evidence="3">Uncharacterized protein</fullName>
    </submittedName>
</protein>
<gene>
    <name evidence="3" type="ORF">BCR32DRAFT_293247</name>
</gene>
<reference evidence="3 4" key="2">
    <citation type="submission" date="2016-08" db="EMBL/GenBank/DDBJ databases">
        <title>Pervasive Adenine N6-methylation of Active Genes in Fungi.</title>
        <authorList>
            <consortium name="DOE Joint Genome Institute"/>
            <person name="Mondo S.J."/>
            <person name="Dannebaum R.O."/>
            <person name="Kuo R.C."/>
            <person name="Labutti K."/>
            <person name="Haridas S."/>
            <person name="Kuo A."/>
            <person name="Salamov A."/>
            <person name="Ahrendt S.R."/>
            <person name="Lipzen A."/>
            <person name="Sullivan W."/>
            <person name="Andreopoulos W.B."/>
            <person name="Clum A."/>
            <person name="Lindquist E."/>
            <person name="Daum C."/>
            <person name="Ramamoorthy G.K."/>
            <person name="Gryganskyi A."/>
            <person name="Culley D."/>
            <person name="Magnuson J.K."/>
            <person name="James T.Y."/>
            <person name="O'Malley M.A."/>
            <person name="Stajich J.E."/>
            <person name="Spatafora J.W."/>
            <person name="Visel A."/>
            <person name="Grigoriev I.V."/>
        </authorList>
    </citation>
    <scope>NUCLEOTIDE SEQUENCE [LARGE SCALE GENOMIC DNA]</scope>
    <source>
        <strain evidence="3 4">S4</strain>
    </source>
</reference>
<feature type="transmembrane region" description="Helical" evidence="2">
    <location>
        <begin position="7"/>
        <end position="26"/>
    </location>
</feature>